<dbReference type="Proteomes" id="UP000017248">
    <property type="component" value="Unassembled WGS sequence"/>
</dbReference>
<gene>
    <name evidence="1" type="ORF">LHCIRMBIA951_00884</name>
</gene>
<dbReference type="EMBL" id="CBUK010000001">
    <property type="protein sequence ID" value="CDI57215.1"/>
    <property type="molecule type" value="Genomic_DNA"/>
</dbReference>
<accession>U6F3J2</accession>
<proteinExistence type="predicted"/>
<dbReference type="HOGENOM" id="CLU_3434043_0_0_9"/>
<organism evidence="1 2">
    <name type="scientific">Lactobacillus helveticus CIRM-BIA 951</name>
    <dbReference type="NCBI Taxonomy" id="1226334"/>
    <lineage>
        <taxon>Bacteria</taxon>
        <taxon>Bacillati</taxon>
        <taxon>Bacillota</taxon>
        <taxon>Bacilli</taxon>
        <taxon>Lactobacillales</taxon>
        <taxon>Lactobacillaceae</taxon>
        <taxon>Lactobacillus</taxon>
    </lineage>
</organism>
<sequence>MSYFDSRVVECPVWY</sequence>
<reference evidence="1" key="1">
    <citation type="submission" date="2013-09" db="EMBL/GenBank/DDBJ databases">
        <title>Draft Genome Sequence of five Lactobacillus helveticus strains CIRM-BIA 101T, 103, 104, 951 and 953 isolated from milk product.</title>
        <authorList>
            <person name="Valence F."/>
            <person name="Chuat V."/>
            <person name="Ma L."/>
            <person name="Creno S."/>
            <person name="Falentin H."/>
            <person name="Lortal S."/>
            <person name="Bizet C."/>
            <person name="Clermont D."/>
            <person name="Loux V."/>
            <person name="Bouchier C."/>
            <person name="Cousin S."/>
        </authorList>
    </citation>
    <scope>NUCLEOTIDE SEQUENCE [LARGE SCALE GENOMIC DNA]</scope>
    <source>
        <strain evidence="1">CIRM-BIA 951</strain>
    </source>
</reference>
<name>U6F3J2_LACHE</name>
<comment type="caution">
    <text evidence="1">The sequence shown here is derived from an EMBL/GenBank/DDBJ whole genome shotgun (WGS) entry which is preliminary data.</text>
</comment>
<evidence type="ECO:0000313" key="2">
    <source>
        <dbReference type="Proteomes" id="UP000017248"/>
    </source>
</evidence>
<keyword evidence="2" id="KW-1185">Reference proteome</keyword>
<protein>
    <submittedName>
        <fullName evidence="1">Uncharacterized protein</fullName>
    </submittedName>
</protein>
<evidence type="ECO:0000313" key="1">
    <source>
        <dbReference type="EMBL" id="CDI57215.1"/>
    </source>
</evidence>